<dbReference type="EMBL" id="JH718161">
    <property type="protein sequence ID" value="EJC97524.1"/>
    <property type="molecule type" value="Genomic_DNA"/>
</dbReference>
<protein>
    <submittedName>
        <fullName evidence="1">Uncharacterized protein</fullName>
    </submittedName>
</protein>
<gene>
    <name evidence="1" type="ORF">FOMMEDRAFT_162983</name>
</gene>
<dbReference type="RefSeq" id="XP_007272213.1">
    <property type="nucleotide sequence ID" value="XM_007272151.1"/>
</dbReference>
<name>R7SIT6_FOMME</name>
<organism evidence="1 2">
    <name type="scientific">Fomitiporia mediterranea (strain MF3/22)</name>
    <name type="common">Grapevine white-rot fungus</name>
    <dbReference type="NCBI Taxonomy" id="694068"/>
    <lineage>
        <taxon>Eukaryota</taxon>
        <taxon>Fungi</taxon>
        <taxon>Dikarya</taxon>
        <taxon>Basidiomycota</taxon>
        <taxon>Agaricomycotina</taxon>
        <taxon>Agaricomycetes</taxon>
        <taxon>Hymenochaetales</taxon>
        <taxon>Hymenochaetaceae</taxon>
        <taxon>Fomitiporia</taxon>
    </lineage>
</organism>
<dbReference type="Proteomes" id="UP000053630">
    <property type="component" value="Unassembled WGS sequence"/>
</dbReference>
<evidence type="ECO:0000313" key="2">
    <source>
        <dbReference type="Proteomes" id="UP000053630"/>
    </source>
</evidence>
<sequence>MLQAHGSSESKRPLHPPFFRVSVKSTPLADVSSIVDARSSKRTMLRDSSCLTLVAPIALLSDMERALDGLILRFFVDPDLSFSSATPLI</sequence>
<evidence type="ECO:0000313" key="1">
    <source>
        <dbReference type="EMBL" id="EJC97524.1"/>
    </source>
</evidence>
<reference evidence="2" key="1">
    <citation type="journal article" date="2012" name="Science">
        <title>The Paleozoic origin of enzymatic lignin decomposition reconstructed from 31 fungal genomes.</title>
        <authorList>
            <person name="Floudas D."/>
            <person name="Binder M."/>
            <person name="Riley R."/>
            <person name="Barry K."/>
            <person name="Blanchette R.A."/>
            <person name="Henrissat B."/>
            <person name="Martinez A.T."/>
            <person name="Otillar R."/>
            <person name="Spatafora J.W."/>
            <person name="Yadav J.S."/>
            <person name="Aerts A."/>
            <person name="Benoit I."/>
            <person name="Boyd A."/>
            <person name="Carlson A."/>
            <person name="Copeland A."/>
            <person name="Coutinho P.M."/>
            <person name="de Vries R.P."/>
            <person name="Ferreira P."/>
            <person name="Findley K."/>
            <person name="Foster B."/>
            <person name="Gaskell J."/>
            <person name="Glotzer D."/>
            <person name="Gorecki P."/>
            <person name="Heitman J."/>
            <person name="Hesse C."/>
            <person name="Hori C."/>
            <person name="Igarashi K."/>
            <person name="Jurgens J.A."/>
            <person name="Kallen N."/>
            <person name="Kersten P."/>
            <person name="Kohler A."/>
            <person name="Kuees U."/>
            <person name="Kumar T.K.A."/>
            <person name="Kuo A."/>
            <person name="LaButti K."/>
            <person name="Larrondo L.F."/>
            <person name="Lindquist E."/>
            <person name="Ling A."/>
            <person name="Lombard V."/>
            <person name="Lucas S."/>
            <person name="Lundell T."/>
            <person name="Martin R."/>
            <person name="McLaughlin D.J."/>
            <person name="Morgenstern I."/>
            <person name="Morin E."/>
            <person name="Murat C."/>
            <person name="Nagy L.G."/>
            <person name="Nolan M."/>
            <person name="Ohm R.A."/>
            <person name="Patyshakuliyeva A."/>
            <person name="Rokas A."/>
            <person name="Ruiz-Duenas F.J."/>
            <person name="Sabat G."/>
            <person name="Salamov A."/>
            <person name="Samejima M."/>
            <person name="Schmutz J."/>
            <person name="Slot J.C."/>
            <person name="St John F."/>
            <person name="Stenlid J."/>
            <person name="Sun H."/>
            <person name="Sun S."/>
            <person name="Syed K."/>
            <person name="Tsang A."/>
            <person name="Wiebenga A."/>
            <person name="Young D."/>
            <person name="Pisabarro A."/>
            <person name="Eastwood D.C."/>
            <person name="Martin F."/>
            <person name="Cullen D."/>
            <person name="Grigoriev I.V."/>
            <person name="Hibbett D.S."/>
        </authorList>
    </citation>
    <scope>NUCLEOTIDE SEQUENCE [LARGE SCALE GENOMIC DNA]</scope>
    <source>
        <strain evidence="2">MF3/22</strain>
    </source>
</reference>
<accession>R7SIT6</accession>
<dbReference type="KEGG" id="fme:FOMMEDRAFT_162983"/>
<keyword evidence="2" id="KW-1185">Reference proteome</keyword>
<dbReference type="GeneID" id="18675946"/>
<dbReference type="AlphaFoldDB" id="R7SIT6"/>
<proteinExistence type="predicted"/>